<keyword evidence="8" id="KW-1185">Reference proteome</keyword>
<organism evidence="7 8">
    <name type="scientific">Anopheles dirus</name>
    <dbReference type="NCBI Taxonomy" id="7168"/>
    <lineage>
        <taxon>Eukaryota</taxon>
        <taxon>Metazoa</taxon>
        <taxon>Ecdysozoa</taxon>
        <taxon>Arthropoda</taxon>
        <taxon>Hexapoda</taxon>
        <taxon>Insecta</taxon>
        <taxon>Pterygota</taxon>
        <taxon>Neoptera</taxon>
        <taxon>Endopterygota</taxon>
        <taxon>Diptera</taxon>
        <taxon>Nematocera</taxon>
        <taxon>Culicoidea</taxon>
        <taxon>Culicidae</taxon>
        <taxon>Anophelinae</taxon>
        <taxon>Anopheles</taxon>
    </lineage>
</organism>
<evidence type="ECO:0000256" key="6">
    <source>
        <dbReference type="SAM" id="Phobius"/>
    </source>
</evidence>
<dbReference type="GO" id="GO:0070453">
    <property type="term" value="P:regulation of heme biosynthetic process"/>
    <property type="evidence" value="ECO:0007669"/>
    <property type="project" value="TreeGrafter"/>
</dbReference>
<dbReference type="EnsemblMetazoa" id="ADIR009637-RA">
    <property type="protein sequence ID" value="ADIR009637-PA"/>
    <property type="gene ID" value="ADIR009637"/>
</dbReference>
<dbReference type="PANTHER" id="PTHR12668">
    <property type="entry name" value="TRANSMEMBRANE PROTEIN 14, 15"/>
    <property type="match status" value="1"/>
</dbReference>
<dbReference type="Proteomes" id="UP000075884">
    <property type="component" value="Unassembled WGS sequence"/>
</dbReference>
<accession>A0A182NPQ2</accession>
<dbReference type="PANTHER" id="PTHR12668:SF43">
    <property type="entry name" value="TRANSMEMBRANE PROTEIN 14 HOMOLOG"/>
    <property type="match status" value="1"/>
</dbReference>
<evidence type="ECO:0000313" key="8">
    <source>
        <dbReference type="Proteomes" id="UP000075884"/>
    </source>
</evidence>
<evidence type="ECO:0000256" key="3">
    <source>
        <dbReference type="ARBA" id="ARBA00022692"/>
    </source>
</evidence>
<dbReference type="Gene3D" id="1.10.10.1740">
    <property type="entry name" value="Transmembrane protein 14-like"/>
    <property type="match status" value="1"/>
</dbReference>
<evidence type="ECO:0008006" key="9">
    <source>
        <dbReference type="Google" id="ProtNLM"/>
    </source>
</evidence>
<dbReference type="STRING" id="7168.A0A182NPQ2"/>
<feature type="transmembrane region" description="Helical" evidence="6">
    <location>
        <begin position="114"/>
        <end position="133"/>
    </location>
</feature>
<reference evidence="7" key="2">
    <citation type="submission" date="2020-05" db="UniProtKB">
        <authorList>
            <consortium name="EnsemblMetazoa"/>
        </authorList>
    </citation>
    <scope>IDENTIFICATION</scope>
    <source>
        <strain evidence="7">WRAIR2</strain>
    </source>
</reference>
<dbReference type="AlphaFoldDB" id="A0A182NPQ2"/>
<dbReference type="Pfam" id="PF03647">
    <property type="entry name" value="Tmemb_14"/>
    <property type="match status" value="1"/>
</dbReference>
<evidence type="ECO:0000313" key="7">
    <source>
        <dbReference type="EnsemblMetazoa" id="ADIR009637-PA"/>
    </source>
</evidence>
<evidence type="ECO:0000256" key="4">
    <source>
        <dbReference type="ARBA" id="ARBA00022989"/>
    </source>
</evidence>
<comment type="subcellular location">
    <subcellularLocation>
        <location evidence="1">Membrane</location>
    </subcellularLocation>
</comment>
<sequence>GRGVLLEVYLHIAKTLPNTVFLLQKVCFTFPQIKKMPADFLGFAYAATVAAGGIMGYAKAGSVPSLAAGLTFGALLGYGALLSSNDPPRPLFQLGTALVLAGMMGSRWARSGKFMPPGLICVISCAMLARGLIYHNRYLPMIGARQD</sequence>
<keyword evidence="3 6" id="KW-0812">Transmembrane</keyword>
<evidence type="ECO:0000256" key="5">
    <source>
        <dbReference type="ARBA" id="ARBA00023136"/>
    </source>
</evidence>
<keyword evidence="4 6" id="KW-1133">Transmembrane helix</keyword>
<evidence type="ECO:0000256" key="1">
    <source>
        <dbReference type="ARBA" id="ARBA00004370"/>
    </source>
</evidence>
<dbReference type="VEuPathDB" id="VectorBase:ADIR009637"/>
<comment type="similarity">
    <text evidence="2">Belongs to the TMEM14 family.</text>
</comment>
<protein>
    <recommendedName>
        <fullName evidence="9">Transmembrane protein 14C</fullName>
    </recommendedName>
</protein>
<evidence type="ECO:0000256" key="2">
    <source>
        <dbReference type="ARBA" id="ARBA00007590"/>
    </source>
</evidence>
<proteinExistence type="inferred from homology"/>
<keyword evidence="5 6" id="KW-0472">Membrane</keyword>
<dbReference type="InterPro" id="IPR005349">
    <property type="entry name" value="TMEM14"/>
</dbReference>
<dbReference type="GO" id="GO:0031966">
    <property type="term" value="C:mitochondrial membrane"/>
    <property type="evidence" value="ECO:0007669"/>
    <property type="project" value="TreeGrafter"/>
</dbReference>
<name>A0A182NPQ2_9DIPT</name>
<feature type="transmembrane region" description="Helical" evidence="6">
    <location>
        <begin position="40"/>
        <end position="58"/>
    </location>
</feature>
<feature type="transmembrane region" description="Helical" evidence="6">
    <location>
        <begin position="64"/>
        <end position="84"/>
    </location>
</feature>
<dbReference type="InterPro" id="IPR044890">
    <property type="entry name" value="TMEM14_sf"/>
</dbReference>
<reference evidence="8" key="1">
    <citation type="submission" date="2013-03" db="EMBL/GenBank/DDBJ databases">
        <title>The Genome Sequence of Anopheles dirus WRAIR2.</title>
        <authorList>
            <consortium name="The Broad Institute Genomics Platform"/>
            <person name="Neafsey D.E."/>
            <person name="Walton C."/>
            <person name="Walker B."/>
            <person name="Young S.K."/>
            <person name="Zeng Q."/>
            <person name="Gargeya S."/>
            <person name="Fitzgerald M."/>
            <person name="Haas B."/>
            <person name="Abouelleil A."/>
            <person name="Allen A.W."/>
            <person name="Alvarado L."/>
            <person name="Arachchi H.M."/>
            <person name="Berlin A.M."/>
            <person name="Chapman S.B."/>
            <person name="Gainer-Dewar J."/>
            <person name="Goldberg J."/>
            <person name="Griggs A."/>
            <person name="Gujja S."/>
            <person name="Hansen M."/>
            <person name="Howarth C."/>
            <person name="Imamovic A."/>
            <person name="Ireland A."/>
            <person name="Larimer J."/>
            <person name="McCowan C."/>
            <person name="Murphy C."/>
            <person name="Pearson M."/>
            <person name="Poon T.W."/>
            <person name="Priest M."/>
            <person name="Roberts A."/>
            <person name="Saif S."/>
            <person name="Shea T."/>
            <person name="Sisk P."/>
            <person name="Sykes S."/>
            <person name="Wortman J."/>
            <person name="Nusbaum C."/>
            <person name="Birren B."/>
        </authorList>
    </citation>
    <scope>NUCLEOTIDE SEQUENCE [LARGE SCALE GENOMIC DNA]</scope>
    <source>
        <strain evidence="8">WRAIR2</strain>
    </source>
</reference>